<feature type="binding site" evidence="14">
    <location>
        <position position="312"/>
    </location>
    <ligand>
        <name>Zn(2+)</name>
        <dbReference type="ChEBI" id="CHEBI:29105"/>
        <note>catalytic</note>
    </ligand>
</feature>
<evidence type="ECO:0000256" key="12">
    <source>
        <dbReference type="ARBA" id="ARBA00023145"/>
    </source>
</evidence>
<dbReference type="Proteomes" id="UP000799753">
    <property type="component" value="Unassembled WGS sequence"/>
</dbReference>
<dbReference type="Gene3D" id="2.60.40.2970">
    <property type="match status" value="1"/>
</dbReference>
<dbReference type="PRINTS" id="PR00768">
    <property type="entry name" value="DEUTEROLYSIN"/>
</dbReference>
<feature type="active site" evidence="13">
    <location>
        <position position="300"/>
    </location>
</feature>
<dbReference type="InterPro" id="IPR024079">
    <property type="entry name" value="MetalloPept_cat_dom_sf"/>
</dbReference>
<name>A0A6A6SB60_9PLEO</name>
<evidence type="ECO:0000259" key="17">
    <source>
        <dbReference type="SMART" id="SM01351"/>
    </source>
</evidence>
<keyword evidence="4 15" id="KW-0964">Secreted</keyword>
<gene>
    <name evidence="18" type="ORF">P280DRAFT_535422</name>
</gene>
<evidence type="ECO:0000256" key="13">
    <source>
        <dbReference type="PIRSR" id="PIRSR601384-1"/>
    </source>
</evidence>
<keyword evidence="9 15" id="KW-0378">Hydrolase</keyword>
<keyword evidence="7 14" id="KW-0479">Metal-binding</keyword>
<dbReference type="InterPro" id="IPR050414">
    <property type="entry name" value="Fungal_M35_metalloproteases"/>
</dbReference>
<keyword evidence="5 15" id="KW-0645">Protease</keyword>
<keyword evidence="10 14" id="KW-0862">Zinc</keyword>
<comment type="function">
    <text evidence="15">Secreted metalloproteinase that allows assimilation of proteinaceous substrates. Shows high activities on basic nuclear substrates such as histone and protamine.</text>
</comment>
<comment type="similarity">
    <text evidence="3 15">Belongs to the peptidase M35 family.</text>
</comment>
<dbReference type="InterPro" id="IPR029463">
    <property type="entry name" value="Lys_MEP"/>
</dbReference>
<protein>
    <recommendedName>
        <fullName evidence="15">Neutral protease 2</fullName>
        <ecNumber evidence="15">3.4.24.39</ecNumber>
    </recommendedName>
    <alternativeName>
        <fullName evidence="15">Deuterolysin</fullName>
    </alternativeName>
</protein>
<evidence type="ECO:0000256" key="5">
    <source>
        <dbReference type="ARBA" id="ARBA00022670"/>
    </source>
</evidence>
<comment type="subcellular location">
    <subcellularLocation>
        <location evidence="2 15">Secreted</location>
    </subcellularLocation>
</comment>
<evidence type="ECO:0000256" key="14">
    <source>
        <dbReference type="PIRSR" id="PIRSR601384-2"/>
    </source>
</evidence>
<accession>A0A6A6SB60</accession>
<dbReference type="AlphaFoldDB" id="A0A6A6SB60"/>
<evidence type="ECO:0000256" key="2">
    <source>
        <dbReference type="ARBA" id="ARBA00004613"/>
    </source>
</evidence>
<dbReference type="PANTHER" id="PTHR37016">
    <property type="match status" value="1"/>
</dbReference>
<feature type="signal peptide" evidence="16">
    <location>
        <begin position="1"/>
        <end position="15"/>
    </location>
</feature>
<dbReference type="EC" id="3.4.24.39" evidence="15"/>
<feature type="binding site" evidence="14">
    <location>
        <position position="303"/>
    </location>
    <ligand>
        <name>Zn(2+)</name>
        <dbReference type="ChEBI" id="CHEBI:29105"/>
        <note>catalytic</note>
    </ligand>
</feature>
<evidence type="ECO:0000256" key="4">
    <source>
        <dbReference type="ARBA" id="ARBA00022525"/>
    </source>
</evidence>
<dbReference type="SUPFAM" id="SSF55486">
    <property type="entry name" value="Metalloproteases ('zincins'), catalytic domain"/>
    <property type="match status" value="1"/>
</dbReference>
<evidence type="ECO:0000256" key="6">
    <source>
        <dbReference type="ARBA" id="ARBA00022685"/>
    </source>
</evidence>
<dbReference type="InterPro" id="IPR001384">
    <property type="entry name" value="Peptidase_M35"/>
</dbReference>
<dbReference type="EMBL" id="MU006778">
    <property type="protein sequence ID" value="KAF2644800.1"/>
    <property type="molecule type" value="Genomic_DNA"/>
</dbReference>
<feature type="domain" description="Lysine-specific metallo-endopeptidase" evidence="17">
    <location>
        <begin position="201"/>
        <end position="340"/>
    </location>
</feature>
<evidence type="ECO:0000256" key="15">
    <source>
        <dbReference type="RuleBase" id="RU361126"/>
    </source>
</evidence>
<dbReference type="Gene3D" id="3.40.390.10">
    <property type="entry name" value="Collagenase (Catalytic Domain)"/>
    <property type="match status" value="1"/>
</dbReference>
<keyword evidence="8 16" id="KW-0732">Signal</keyword>
<dbReference type="CDD" id="cd11008">
    <property type="entry name" value="M35_deuterolysin_like"/>
    <property type="match status" value="1"/>
</dbReference>
<evidence type="ECO:0000313" key="18">
    <source>
        <dbReference type="EMBL" id="KAF2644800.1"/>
    </source>
</evidence>
<dbReference type="GO" id="GO:0004222">
    <property type="term" value="F:metalloendopeptidase activity"/>
    <property type="evidence" value="ECO:0007669"/>
    <property type="project" value="InterPro"/>
</dbReference>
<dbReference type="OrthoDB" id="412874at2759"/>
<dbReference type="PANTHER" id="PTHR37016:SF2">
    <property type="entry name" value="NEUTRAL PROTEASE 2 HOMOLOG SNOG_02177"/>
    <property type="match status" value="1"/>
</dbReference>
<evidence type="ECO:0000313" key="19">
    <source>
        <dbReference type="Proteomes" id="UP000799753"/>
    </source>
</evidence>
<keyword evidence="11 15" id="KW-0482">Metalloprotease</keyword>
<dbReference type="Pfam" id="PF02102">
    <property type="entry name" value="Peptidase_M35"/>
    <property type="match status" value="1"/>
</dbReference>
<keyword evidence="6 15" id="KW-0165">Cleavage on pair of basic residues</keyword>
<sequence length="346" mass="36031">MKFLSLVALVALAQAASVDLAKRAGALDVKLEMTGNTAVKAKITNTGSEALKVLKTGSFLGEIPTEKVAVYQGTNKVEFGGVKLRFSTTTPIAEEDFQVIEAGQTVEAAWDIAEVHDLAAGGAFDVVAAGTLNTAAIDSTEITGVVSYSSNIVSTKVDGEAAAAVRRGWKRSAVQSDCTSSKKTSSVNALANCATLARAASTAAGTNTAKVNEYFKSTSSSTISTLQSVLNKVVTECSSSTSGVSKTYCVDNYGYCKSNVLAYTIPSYSLITNCNLYFTALPALTKSCHAQDQATTTLHEVTHLSQIKGTDDLGYGYSAATQLSTSNALNNADSYALFANAIYAGC</sequence>
<evidence type="ECO:0000256" key="11">
    <source>
        <dbReference type="ARBA" id="ARBA00023049"/>
    </source>
</evidence>
<evidence type="ECO:0000256" key="16">
    <source>
        <dbReference type="SAM" id="SignalP"/>
    </source>
</evidence>
<evidence type="ECO:0000256" key="1">
    <source>
        <dbReference type="ARBA" id="ARBA00001187"/>
    </source>
</evidence>
<evidence type="ECO:0000256" key="3">
    <source>
        <dbReference type="ARBA" id="ARBA00010279"/>
    </source>
</evidence>
<keyword evidence="19" id="KW-1185">Reference proteome</keyword>
<keyword evidence="12" id="KW-0865">Zymogen</keyword>
<evidence type="ECO:0000256" key="7">
    <source>
        <dbReference type="ARBA" id="ARBA00022723"/>
    </source>
</evidence>
<evidence type="ECO:0000256" key="8">
    <source>
        <dbReference type="ARBA" id="ARBA00022729"/>
    </source>
</evidence>
<dbReference type="SMART" id="SM01351">
    <property type="entry name" value="Aspzincin_M35"/>
    <property type="match status" value="1"/>
</dbReference>
<comment type="catalytic activity">
    <reaction evidence="1 15">
        <text>Preferential cleavage of bonds with hydrophobic residues in P1'. Also 3-Asn-|-Gln-4 and 8-Gly-|-Ser-9 bonds in insulin B chain.</text>
        <dbReference type="EC" id="3.4.24.39"/>
    </reaction>
</comment>
<evidence type="ECO:0000256" key="9">
    <source>
        <dbReference type="ARBA" id="ARBA00022801"/>
    </source>
</evidence>
<feature type="binding site" evidence="14">
    <location>
        <position position="299"/>
    </location>
    <ligand>
        <name>Zn(2+)</name>
        <dbReference type="ChEBI" id="CHEBI:29105"/>
        <note>catalytic</note>
    </ligand>
</feature>
<comment type="cofactor">
    <cofactor evidence="14 15">
        <name>Zn(2+)</name>
        <dbReference type="ChEBI" id="CHEBI:29105"/>
    </cofactor>
    <text evidence="14 15">Binds 1 zinc ion per subunit.</text>
</comment>
<reference evidence="18" key="1">
    <citation type="journal article" date="2020" name="Stud. Mycol.">
        <title>101 Dothideomycetes genomes: a test case for predicting lifestyles and emergence of pathogens.</title>
        <authorList>
            <person name="Haridas S."/>
            <person name="Albert R."/>
            <person name="Binder M."/>
            <person name="Bloem J."/>
            <person name="Labutti K."/>
            <person name="Salamov A."/>
            <person name="Andreopoulos B."/>
            <person name="Baker S."/>
            <person name="Barry K."/>
            <person name="Bills G."/>
            <person name="Bluhm B."/>
            <person name="Cannon C."/>
            <person name="Castanera R."/>
            <person name="Culley D."/>
            <person name="Daum C."/>
            <person name="Ezra D."/>
            <person name="Gonzalez J."/>
            <person name="Henrissat B."/>
            <person name="Kuo A."/>
            <person name="Liang C."/>
            <person name="Lipzen A."/>
            <person name="Lutzoni F."/>
            <person name="Magnuson J."/>
            <person name="Mondo S."/>
            <person name="Nolan M."/>
            <person name="Ohm R."/>
            <person name="Pangilinan J."/>
            <person name="Park H.-J."/>
            <person name="Ramirez L."/>
            <person name="Alfaro M."/>
            <person name="Sun H."/>
            <person name="Tritt A."/>
            <person name="Yoshinaga Y."/>
            <person name="Zwiers L.-H."/>
            <person name="Turgeon B."/>
            <person name="Goodwin S."/>
            <person name="Spatafora J."/>
            <person name="Crous P."/>
            <person name="Grigoriev I."/>
        </authorList>
    </citation>
    <scope>NUCLEOTIDE SEQUENCE</scope>
    <source>
        <strain evidence="18">CBS 473.64</strain>
    </source>
</reference>
<feature type="chain" id="PRO_5025365410" description="Neutral protease 2" evidence="16">
    <location>
        <begin position="16"/>
        <end position="346"/>
    </location>
</feature>
<dbReference type="GO" id="GO:0046872">
    <property type="term" value="F:metal ion binding"/>
    <property type="evidence" value="ECO:0007669"/>
    <property type="project" value="UniProtKB-KW"/>
</dbReference>
<dbReference type="GO" id="GO:0006508">
    <property type="term" value="P:proteolysis"/>
    <property type="evidence" value="ECO:0007669"/>
    <property type="project" value="UniProtKB-KW"/>
</dbReference>
<proteinExistence type="inferred from homology"/>
<dbReference type="GO" id="GO:0005576">
    <property type="term" value="C:extracellular region"/>
    <property type="evidence" value="ECO:0007669"/>
    <property type="project" value="UniProtKB-SubCell"/>
</dbReference>
<organism evidence="18 19">
    <name type="scientific">Massarina eburnea CBS 473.64</name>
    <dbReference type="NCBI Taxonomy" id="1395130"/>
    <lineage>
        <taxon>Eukaryota</taxon>
        <taxon>Fungi</taxon>
        <taxon>Dikarya</taxon>
        <taxon>Ascomycota</taxon>
        <taxon>Pezizomycotina</taxon>
        <taxon>Dothideomycetes</taxon>
        <taxon>Pleosporomycetidae</taxon>
        <taxon>Pleosporales</taxon>
        <taxon>Massarineae</taxon>
        <taxon>Massarinaceae</taxon>
        <taxon>Massarina</taxon>
    </lineage>
</organism>
<evidence type="ECO:0000256" key="10">
    <source>
        <dbReference type="ARBA" id="ARBA00022833"/>
    </source>
</evidence>